<protein>
    <submittedName>
        <fullName evidence="2">Uncharacterized protein</fullName>
    </submittedName>
</protein>
<dbReference type="EMBL" id="MHJL01000010">
    <property type="protein sequence ID" value="OGY67980.1"/>
    <property type="molecule type" value="Genomic_DNA"/>
</dbReference>
<proteinExistence type="predicted"/>
<evidence type="ECO:0000256" key="1">
    <source>
        <dbReference type="SAM" id="Phobius"/>
    </source>
</evidence>
<keyword evidence="1" id="KW-0472">Membrane</keyword>
<name>A0A1G1ZW49_9BACT</name>
<feature type="transmembrane region" description="Helical" evidence="1">
    <location>
        <begin position="101"/>
        <end position="121"/>
    </location>
</feature>
<organism evidence="2 3">
    <name type="scientific">Candidatus Harrisonbacteria bacterium RIFCSPLOWO2_02_FULL_41_13b</name>
    <dbReference type="NCBI Taxonomy" id="1798409"/>
    <lineage>
        <taxon>Bacteria</taxon>
        <taxon>Candidatus Harrisoniibacteriota</taxon>
    </lineage>
</organism>
<keyword evidence="1" id="KW-0812">Transmembrane</keyword>
<dbReference type="Pfam" id="PF18895">
    <property type="entry name" value="T4SS_pilin"/>
    <property type="match status" value="1"/>
</dbReference>
<dbReference type="InterPro" id="IPR043993">
    <property type="entry name" value="T4SS_pilin"/>
</dbReference>
<comment type="caution">
    <text evidence="2">The sequence shown here is derived from an EMBL/GenBank/DDBJ whole genome shotgun (WGS) entry which is preliminary data.</text>
</comment>
<dbReference type="Proteomes" id="UP000177690">
    <property type="component" value="Unassembled WGS sequence"/>
</dbReference>
<dbReference type="STRING" id="1798409.A3I24_03220"/>
<evidence type="ECO:0000313" key="2">
    <source>
        <dbReference type="EMBL" id="OGY67980.1"/>
    </source>
</evidence>
<gene>
    <name evidence="2" type="ORF">A3I24_03220</name>
</gene>
<sequence length="126" mass="13430">MWIYSERSNISVNKIKTMKQILKIGVTAGALLPLLVFAQAGIAPVEPLAGNVNIQNIINAVSNWALGLLIALATLFVIYAAYLYLSSSGNEDDIGKAKNTLIYAVVAIVVGLLAKAVAYIVTQLIK</sequence>
<dbReference type="AlphaFoldDB" id="A0A1G1ZW49"/>
<keyword evidence="1" id="KW-1133">Transmembrane helix</keyword>
<accession>A0A1G1ZW49</accession>
<reference evidence="2 3" key="1">
    <citation type="journal article" date="2016" name="Nat. Commun.">
        <title>Thousands of microbial genomes shed light on interconnected biogeochemical processes in an aquifer system.</title>
        <authorList>
            <person name="Anantharaman K."/>
            <person name="Brown C.T."/>
            <person name="Hug L.A."/>
            <person name="Sharon I."/>
            <person name="Castelle C.J."/>
            <person name="Probst A.J."/>
            <person name="Thomas B.C."/>
            <person name="Singh A."/>
            <person name="Wilkins M.J."/>
            <person name="Karaoz U."/>
            <person name="Brodie E.L."/>
            <person name="Williams K.H."/>
            <person name="Hubbard S.S."/>
            <person name="Banfield J.F."/>
        </authorList>
    </citation>
    <scope>NUCLEOTIDE SEQUENCE [LARGE SCALE GENOMIC DNA]</scope>
</reference>
<evidence type="ECO:0000313" key="3">
    <source>
        <dbReference type="Proteomes" id="UP000177690"/>
    </source>
</evidence>
<feature type="transmembrane region" description="Helical" evidence="1">
    <location>
        <begin position="64"/>
        <end position="85"/>
    </location>
</feature>